<dbReference type="PROSITE" id="PS51257">
    <property type="entry name" value="PROKAR_LIPOPROTEIN"/>
    <property type="match status" value="1"/>
</dbReference>
<keyword evidence="3" id="KW-1185">Reference proteome</keyword>
<sequence>MKGLTWVVWRQHRATAWTVLALTAVAACCVGYWFHQQYAFQQENGIAGCDILLPTCHGERFTVEDSLPESARLLHTDYRDMILRVGYGLLCLPLLVAMFIGAPLFARDFENGSHRLALTQSVSPRRWMAAKLGFAVSLTLVVSLVLTALYGWWWHSTWRDFGDLVWDTPTPFLTAGPAAVALAVLAVVVAATVGLVIRRTLPAMVVSLAISGGVLYLLRAWRPAERLWPVRVERTAPSSFVDTPRHARHQVLKYENSWGDRLPVEICPEMNPERARCLREHNVVSSIVEYHPASAYWPTQWVLAGICLTVAAALVAGCLWWVGRRTA</sequence>
<gene>
    <name evidence="2" type="ORF">HUT08_07155</name>
</gene>
<feature type="transmembrane region" description="Helical" evidence="1">
    <location>
        <begin position="14"/>
        <end position="34"/>
    </location>
</feature>
<keyword evidence="1" id="KW-1133">Transmembrane helix</keyword>
<dbReference type="Proteomes" id="UP000509303">
    <property type="component" value="Chromosome"/>
</dbReference>
<protein>
    <submittedName>
        <fullName evidence="2">ABC transporter permease</fullName>
    </submittedName>
</protein>
<feature type="transmembrane region" description="Helical" evidence="1">
    <location>
        <begin position="85"/>
        <end position="106"/>
    </location>
</feature>
<keyword evidence="1" id="KW-0812">Transmembrane</keyword>
<dbReference type="RefSeq" id="WP_176161092.1">
    <property type="nucleotide sequence ID" value="NZ_CP054929.1"/>
</dbReference>
<feature type="transmembrane region" description="Helical" evidence="1">
    <location>
        <begin position="301"/>
        <end position="322"/>
    </location>
</feature>
<feature type="transmembrane region" description="Helical" evidence="1">
    <location>
        <begin position="127"/>
        <end position="152"/>
    </location>
</feature>
<evidence type="ECO:0000256" key="1">
    <source>
        <dbReference type="SAM" id="Phobius"/>
    </source>
</evidence>
<evidence type="ECO:0000313" key="2">
    <source>
        <dbReference type="EMBL" id="QKW49358.1"/>
    </source>
</evidence>
<feature type="transmembrane region" description="Helical" evidence="1">
    <location>
        <begin position="172"/>
        <end position="196"/>
    </location>
</feature>
<reference evidence="2 3" key="1">
    <citation type="submission" date="2020-06" db="EMBL/GenBank/DDBJ databases">
        <title>Genome mining for natural products.</title>
        <authorList>
            <person name="Zhang B."/>
            <person name="Shi J."/>
            <person name="Ge H."/>
        </authorList>
    </citation>
    <scope>NUCLEOTIDE SEQUENCE [LARGE SCALE GENOMIC DNA]</scope>
    <source>
        <strain evidence="2 3">NA00687</strain>
    </source>
</reference>
<keyword evidence="1" id="KW-0472">Membrane</keyword>
<evidence type="ECO:0000313" key="3">
    <source>
        <dbReference type="Proteomes" id="UP000509303"/>
    </source>
</evidence>
<organism evidence="2 3">
    <name type="scientific">Streptomyces buecherae</name>
    <dbReference type="NCBI Taxonomy" id="2763006"/>
    <lineage>
        <taxon>Bacteria</taxon>
        <taxon>Bacillati</taxon>
        <taxon>Actinomycetota</taxon>
        <taxon>Actinomycetes</taxon>
        <taxon>Kitasatosporales</taxon>
        <taxon>Streptomycetaceae</taxon>
        <taxon>Streptomyces</taxon>
    </lineage>
</organism>
<name>A0A7H8N5W1_9ACTN</name>
<accession>A0A7H8N5W1</accession>
<dbReference type="EMBL" id="CP054929">
    <property type="protein sequence ID" value="QKW49358.1"/>
    <property type="molecule type" value="Genomic_DNA"/>
</dbReference>
<dbReference type="AlphaFoldDB" id="A0A7H8N5W1"/>
<proteinExistence type="predicted"/>
<feature type="transmembrane region" description="Helical" evidence="1">
    <location>
        <begin position="203"/>
        <end position="221"/>
    </location>
</feature>